<evidence type="ECO:0000313" key="11">
    <source>
        <dbReference type="EMBL" id="HAB1256684.1"/>
    </source>
</evidence>
<evidence type="ECO:0000313" key="15">
    <source>
        <dbReference type="EMBL" id="HAE7754115.1"/>
    </source>
</evidence>
<proteinExistence type="inferred from homology"/>
<evidence type="ECO:0000259" key="9">
    <source>
        <dbReference type="Pfam" id="PF00345"/>
    </source>
</evidence>
<evidence type="ECO:0000256" key="7">
    <source>
        <dbReference type="RuleBase" id="RU003918"/>
    </source>
</evidence>
<evidence type="ECO:0000313" key="12">
    <source>
        <dbReference type="EMBL" id="HAB1518351.1"/>
    </source>
</evidence>
<protein>
    <submittedName>
        <fullName evidence="12">Molecular chaperone</fullName>
    </submittedName>
</protein>
<dbReference type="InterPro" id="IPR001829">
    <property type="entry name" value="Pili_assmbl_chaperone_bac"/>
</dbReference>
<dbReference type="InterPro" id="IPR018046">
    <property type="entry name" value="Pili_assmbl_chaperone_CS"/>
</dbReference>
<dbReference type="EMBL" id="DAAGHF010000021">
    <property type="protein sequence ID" value="HAB3061110.1"/>
    <property type="molecule type" value="Genomic_DNA"/>
</dbReference>
<accession>A0A6X7PIF6</accession>
<evidence type="ECO:0000313" key="14">
    <source>
        <dbReference type="EMBL" id="HAE0951465.1"/>
    </source>
</evidence>
<dbReference type="InterPro" id="IPR013783">
    <property type="entry name" value="Ig-like_fold"/>
</dbReference>
<reference evidence="12" key="2">
    <citation type="submission" date="2019-02" db="EMBL/GenBank/DDBJ databases">
        <authorList>
            <consortium name="NCBI Pathogen Detection Project"/>
        </authorList>
    </citation>
    <scope>NUCLEOTIDE SEQUENCE</scope>
    <source>
        <strain evidence="14">ILBSalm5409903</strain>
        <strain evidence="12">ILBSalm5410161</strain>
        <strain evidence="15">ILBSalm5516149</strain>
        <strain evidence="11">ILBSalm5516249</strain>
        <strain evidence="13">ILBSalm5516252</strain>
    </source>
</reference>
<dbReference type="Gene3D" id="2.60.40.10">
    <property type="entry name" value="Immunoglobulins"/>
    <property type="match status" value="2"/>
</dbReference>
<organism evidence="12">
    <name type="scientific">Salmonella enteritidis</name>
    <dbReference type="NCBI Taxonomy" id="149539"/>
    <lineage>
        <taxon>Bacteria</taxon>
        <taxon>Pseudomonadati</taxon>
        <taxon>Pseudomonadota</taxon>
        <taxon>Gammaproteobacteria</taxon>
        <taxon>Enterobacterales</taxon>
        <taxon>Enterobacteriaceae</taxon>
        <taxon>Salmonella</taxon>
    </lineage>
</organism>
<dbReference type="InterPro" id="IPR016148">
    <property type="entry name" value="Pili_assmbl_chaperone_C"/>
</dbReference>
<dbReference type="GO" id="GO:0071555">
    <property type="term" value="P:cell wall organization"/>
    <property type="evidence" value="ECO:0007669"/>
    <property type="project" value="InterPro"/>
</dbReference>
<evidence type="ECO:0000313" key="13">
    <source>
        <dbReference type="EMBL" id="HAB3061110.1"/>
    </source>
</evidence>
<dbReference type="EMBL" id="DAAFSE010000022">
    <property type="protein sequence ID" value="HAB1256684.1"/>
    <property type="molecule type" value="Genomic_DNA"/>
</dbReference>
<dbReference type="Pfam" id="PF02753">
    <property type="entry name" value="PapD_C"/>
    <property type="match status" value="1"/>
</dbReference>
<evidence type="ECO:0000256" key="1">
    <source>
        <dbReference type="ARBA" id="ARBA00004418"/>
    </source>
</evidence>
<evidence type="ECO:0000256" key="4">
    <source>
        <dbReference type="ARBA" id="ARBA00022764"/>
    </source>
</evidence>
<dbReference type="EMBL" id="DAATAE010000019">
    <property type="protein sequence ID" value="HAE7754115.1"/>
    <property type="molecule type" value="Genomic_DNA"/>
</dbReference>
<dbReference type="PROSITE" id="PS00635">
    <property type="entry name" value="PILI_CHAPERONE"/>
    <property type="match status" value="1"/>
</dbReference>
<sequence>MRNKYHFMLITLLCLSANAETIKMDGLKYGVTIESSRVIYPLNGPGVSLSVVNPQNYPVLVQTRILTEEKGEAGPFFVTPPLFRLDAGQRHTLRVNQTGGNFPQDRESLLWACVKGIPPKADDLWADNNAVKEGEEKDIGIRLNISIDNCIKFIVRPEKITGNLADSARDILWTISDGALVAYNSSAFYMNIGKLSFNGVDFVPDYIPPRGQRRFRLKNTPPKSGTVSWNIIDDYGAFSQIHSAKVSPDNK</sequence>
<dbReference type="AlphaFoldDB" id="A0A6X7PIF6"/>
<dbReference type="SUPFAM" id="SSF49354">
    <property type="entry name" value="PapD-like"/>
    <property type="match status" value="1"/>
</dbReference>
<evidence type="ECO:0000256" key="6">
    <source>
        <dbReference type="ARBA" id="ARBA00023319"/>
    </source>
</evidence>
<keyword evidence="4" id="KW-0574">Periplasm</keyword>
<dbReference type="InterPro" id="IPR008962">
    <property type="entry name" value="PapD-like_sf"/>
</dbReference>
<dbReference type="InterPro" id="IPR050643">
    <property type="entry name" value="Periplasmic_pilus_chap"/>
</dbReference>
<dbReference type="InterPro" id="IPR016147">
    <property type="entry name" value="Pili_assmbl_chaperone_N"/>
</dbReference>
<comment type="subcellular location">
    <subcellularLocation>
        <location evidence="1 7">Periplasm</location>
    </subcellularLocation>
</comment>
<evidence type="ECO:0000256" key="3">
    <source>
        <dbReference type="ARBA" id="ARBA00022729"/>
    </source>
</evidence>
<comment type="caution">
    <text evidence="12">The sequence shown here is derived from an EMBL/GenBank/DDBJ whole genome shotgun (WGS) entry which is preliminary data.</text>
</comment>
<evidence type="ECO:0000256" key="5">
    <source>
        <dbReference type="ARBA" id="ARBA00023186"/>
    </source>
</evidence>
<evidence type="ECO:0000256" key="8">
    <source>
        <dbReference type="SAM" id="SignalP"/>
    </source>
</evidence>
<dbReference type="EMBL" id="DAAQUS010000021">
    <property type="protein sequence ID" value="HAE0951465.1"/>
    <property type="molecule type" value="Genomic_DNA"/>
</dbReference>
<dbReference type="Pfam" id="PF00345">
    <property type="entry name" value="PapD_N"/>
    <property type="match status" value="1"/>
</dbReference>
<name>A0A6X7PIF6_SALEN</name>
<evidence type="ECO:0000256" key="2">
    <source>
        <dbReference type="ARBA" id="ARBA00007399"/>
    </source>
</evidence>
<feature type="domain" description="Pili assembly chaperone N-terminal" evidence="9">
    <location>
        <begin position="30"/>
        <end position="160"/>
    </location>
</feature>
<keyword evidence="3 8" id="KW-0732">Signal</keyword>
<keyword evidence="5 7" id="KW-0143">Chaperone</keyword>
<dbReference type="InterPro" id="IPR036316">
    <property type="entry name" value="Pili_assmbl_chap_C_dom_sf"/>
</dbReference>
<dbReference type="PRINTS" id="PR00969">
    <property type="entry name" value="CHAPERONPILI"/>
</dbReference>
<dbReference type="SUPFAM" id="SSF49584">
    <property type="entry name" value="Periplasmic chaperone C-domain"/>
    <property type="match status" value="1"/>
</dbReference>
<gene>
    <name evidence="14" type="ORF">G2730_22450</name>
    <name evidence="12" type="ORF">GI587_22645</name>
    <name evidence="11" type="ORF">GI648_22770</name>
    <name evidence="13" type="ORF">GJF81_22785</name>
    <name evidence="15" type="ORF">GNB32_004581</name>
</gene>
<feature type="signal peptide" evidence="8">
    <location>
        <begin position="1"/>
        <end position="19"/>
    </location>
</feature>
<reference evidence="12" key="1">
    <citation type="journal article" date="2018" name="Genome Biol.">
        <title>SKESA: strategic k-mer extension for scrupulous assemblies.</title>
        <authorList>
            <person name="Souvorov A."/>
            <person name="Agarwala R."/>
            <person name="Lipman D.J."/>
        </authorList>
    </citation>
    <scope>NUCLEOTIDE SEQUENCE</scope>
    <source>
        <strain evidence="14">ILBSalm5409903</strain>
        <strain evidence="12">ILBSalm5410161</strain>
        <strain evidence="15">ILBSalm5516149</strain>
        <strain evidence="11">ILBSalm5516249</strain>
        <strain evidence="13">ILBSalm5516252</strain>
    </source>
</reference>
<comment type="similarity">
    <text evidence="2 7">Belongs to the periplasmic pilus chaperone family.</text>
</comment>
<feature type="domain" description="Pili assembly chaperone C-terminal" evidence="10">
    <location>
        <begin position="184"/>
        <end position="238"/>
    </location>
</feature>
<evidence type="ECO:0000259" key="10">
    <source>
        <dbReference type="Pfam" id="PF02753"/>
    </source>
</evidence>
<dbReference type="EMBL" id="DAAFTU010000022">
    <property type="protein sequence ID" value="HAB1518351.1"/>
    <property type="molecule type" value="Genomic_DNA"/>
</dbReference>
<feature type="chain" id="PRO_5036193842" evidence="8">
    <location>
        <begin position="20"/>
        <end position="251"/>
    </location>
</feature>
<dbReference type="PANTHER" id="PTHR30251">
    <property type="entry name" value="PILUS ASSEMBLY CHAPERONE"/>
    <property type="match status" value="1"/>
</dbReference>
<keyword evidence="6" id="KW-0393">Immunoglobulin domain</keyword>
<dbReference type="GO" id="GO:0030288">
    <property type="term" value="C:outer membrane-bounded periplasmic space"/>
    <property type="evidence" value="ECO:0007669"/>
    <property type="project" value="InterPro"/>
</dbReference>
<dbReference type="PANTHER" id="PTHR30251:SF9">
    <property type="entry name" value="CHAPERONE PROTEIN CAF1M"/>
    <property type="match status" value="1"/>
</dbReference>